<evidence type="ECO:0000256" key="4">
    <source>
        <dbReference type="ARBA" id="ARBA00022448"/>
    </source>
</evidence>
<keyword evidence="7" id="KW-0811">Translocation</keyword>
<comment type="cofactor">
    <cofactor evidence="1">
        <name>Cu(2+)</name>
        <dbReference type="ChEBI" id="CHEBI:29036"/>
    </cofactor>
</comment>
<dbReference type="InterPro" id="IPR010625">
    <property type="entry name" value="CHCH"/>
</dbReference>
<evidence type="ECO:0000256" key="8">
    <source>
        <dbReference type="ARBA" id="ARBA00023128"/>
    </source>
</evidence>
<dbReference type="OrthoDB" id="7481291at2759"/>
<dbReference type="Pfam" id="PF06747">
    <property type="entry name" value="CHCH"/>
    <property type="match status" value="1"/>
</dbReference>
<keyword evidence="5" id="KW-0653">Protein transport</keyword>
<keyword evidence="14" id="KW-1185">Reference proteome</keyword>
<dbReference type="InterPro" id="IPR039289">
    <property type="entry name" value="CHCHD4"/>
</dbReference>
<dbReference type="PANTHER" id="PTHR21622">
    <property type="entry name" value="COILED-COIL-HELIX-COILED-COIL-HELIX DOMAIN CONTAINING 4"/>
    <property type="match status" value="1"/>
</dbReference>
<evidence type="ECO:0000256" key="1">
    <source>
        <dbReference type="ARBA" id="ARBA00001973"/>
    </source>
</evidence>
<evidence type="ECO:0000256" key="3">
    <source>
        <dbReference type="ARBA" id="ARBA00013714"/>
    </source>
</evidence>
<evidence type="ECO:0000256" key="10">
    <source>
        <dbReference type="ARBA" id="ARBA00023284"/>
    </source>
</evidence>
<feature type="non-terminal residue" evidence="13">
    <location>
        <position position="1"/>
    </location>
</feature>
<keyword evidence="10" id="KW-0676">Redox-active center</keyword>
<evidence type="ECO:0000259" key="12">
    <source>
        <dbReference type="Pfam" id="PF06747"/>
    </source>
</evidence>
<keyword evidence="6" id="KW-0560">Oxidoreductase</keyword>
<evidence type="ECO:0000313" key="13">
    <source>
        <dbReference type="EMBL" id="RKP32163.1"/>
    </source>
</evidence>
<keyword evidence="8" id="KW-0496">Mitochondrion</keyword>
<sequence length="81" mass="9208">QSAAFNPETGEINWDCPCLGGMAHGPCGEEFKAAFSCFVHSETEPKGIDCIEKFEDMRTCFTRYPEHYKEELYEDDDKTSS</sequence>
<feature type="non-terminal residue" evidence="13">
    <location>
        <position position="81"/>
    </location>
</feature>
<dbReference type="PANTHER" id="PTHR21622:SF0">
    <property type="entry name" value="COILED-COIL-HELIX-COILED-COIL-HELIX DOMAIN CONTAINING 4"/>
    <property type="match status" value="1"/>
</dbReference>
<evidence type="ECO:0000256" key="2">
    <source>
        <dbReference type="ARBA" id="ARBA00004164"/>
    </source>
</evidence>
<evidence type="ECO:0000256" key="11">
    <source>
        <dbReference type="ARBA" id="ARBA00033150"/>
    </source>
</evidence>
<evidence type="ECO:0000256" key="5">
    <source>
        <dbReference type="ARBA" id="ARBA00022927"/>
    </source>
</evidence>
<dbReference type="GO" id="GO:0005743">
    <property type="term" value="C:mitochondrial inner membrane"/>
    <property type="evidence" value="ECO:0007669"/>
    <property type="project" value="UniProtKB-SubCell"/>
</dbReference>
<gene>
    <name evidence="13" type="ORF">METBISCDRAFT_7742</name>
</gene>
<dbReference type="EMBL" id="ML004433">
    <property type="protein sequence ID" value="RKP32163.1"/>
    <property type="molecule type" value="Genomic_DNA"/>
</dbReference>
<proteinExistence type="predicted"/>
<evidence type="ECO:0000256" key="7">
    <source>
        <dbReference type="ARBA" id="ARBA00023010"/>
    </source>
</evidence>
<dbReference type="GO" id="GO:0045041">
    <property type="term" value="P:protein import into mitochondrial intermembrane space"/>
    <property type="evidence" value="ECO:0007669"/>
    <property type="project" value="InterPro"/>
</dbReference>
<dbReference type="Proteomes" id="UP000268321">
    <property type="component" value="Unassembled WGS sequence"/>
</dbReference>
<keyword evidence="4" id="KW-0813">Transport</keyword>
<reference evidence="14" key="1">
    <citation type="journal article" date="2018" name="Nat. Microbiol.">
        <title>Leveraging single-cell genomics to expand the fungal tree of life.</title>
        <authorList>
            <person name="Ahrendt S.R."/>
            <person name="Quandt C.A."/>
            <person name="Ciobanu D."/>
            <person name="Clum A."/>
            <person name="Salamov A."/>
            <person name="Andreopoulos B."/>
            <person name="Cheng J.F."/>
            <person name="Woyke T."/>
            <person name="Pelin A."/>
            <person name="Henrissat B."/>
            <person name="Reynolds N.K."/>
            <person name="Benny G.L."/>
            <person name="Smith M.E."/>
            <person name="James T.Y."/>
            <person name="Grigoriev I.V."/>
        </authorList>
    </citation>
    <scope>NUCLEOTIDE SEQUENCE [LARGE SCALE GENOMIC DNA]</scope>
    <source>
        <strain evidence="14">Baker2002</strain>
    </source>
</reference>
<organism evidence="13 14">
    <name type="scientific">Metschnikowia bicuspidata</name>
    <dbReference type="NCBI Taxonomy" id="27322"/>
    <lineage>
        <taxon>Eukaryota</taxon>
        <taxon>Fungi</taxon>
        <taxon>Dikarya</taxon>
        <taxon>Ascomycota</taxon>
        <taxon>Saccharomycotina</taxon>
        <taxon>Pichiomycetes</taxon>
        <taxon>Metschnikowiaceae</taxon>
        <taxon>Metschnikowia</taxon>
    </lineage>
</organism>
<accession>A0A4P9ZGU2</accession>
<evidence type="ECO:0000313" key="14">
    <source>
        <dbReference type="Proteomes" id="UP000268321"/>
    </source>
</evidence>
<dbReference type="GO" id="GO:0005758">
    <property type="term" value="C:mitochondrial intermembrane space"/>
    <property type="evidence" value="ECO:0007669"/>
    <property type="project" value="TreeGrafter"/>
</dbReference>
<evidence type="ECO:0000256" key="6">
    <source>
        <dbReference type="ARBA" id="ARBA00023002"/>
    </source>
</evidence>
<dbReference type="PROSITE" id="PS51808">
    <property type="entry name" value="CHCH"/>
    <property type="match status" value="1"/>
</dbReference>
<evidence type="ECO:0000256" key="9">
    <source>
        <dbReference type="ARBA" id="ARBA00023157"/>
    </source>
</evidence>
<feature type="domain" description="CHCH" evidence="12">
    <location>
        <begin position="27"/>
        <end position="61"/>
    </location>
</feature>
<dbReference type="Gene3D" id="1.10.287.2900">
    <property type="match status" value="1"/>
</dbReference>
<keyword evidence="9" id="KW-1015">Disulfide bond</keyword>
<dbReference type="GO" id="GO:0015035">
    <property type="term" value="F:protein-disulfide reductase activity"/>
    <property type="evidence" value="ECO:0007669"/>
    <property type="project" value="InterPro"/>
</dbReference>
<dbReference type="AlphaFoldDB" id="A0A4P9ZGU2"/>
<protein>
    <recommendedName>
        <fullName evidence="3">Mitochondrial intermembrane space import and assembly protein 40</fullName>
    </recommendedName>
    <alternativeName>
        <fullName evidence="11">Mitochondrial import inner membrane translocase TIM40</fullName>
    </alternativeName>
</protein>
<name>A0A4P9ZGU2_9ASCO</name>
<comment type="subcellular location">
    <subcellularLocation>
        <location evidence="2">Mitochondrion inner membrane</location>
        <topology evidence="2">Single-pass type II membrane protein</topology>
        <orientation evidence="2">Intermembrane side</orientation>
    </subcellularLocation>
</comment>